<organism evidence="2 3">
    <name type="scientific">Tabrizicola piscis</name>
    <dbReference type="NCBI Taxonomy" id="2494374"/>
    <lineage>
        <taxon>Bacteria</taxon>
        <taxon>Pseudomonadati</taxon>
        <taxon>Pseudomonadota</taxon>
        <taxon>Alphaproteobacteria</taxon>
        <taxon>Rhodobacterales</taxon>
        <taxon>Paracoccaceae</taxon>
        <taxon>Tabrizicola</taxon>
    </lineage>
</organism>
<dbReference type="GO" id="GO:0016740">
    <property type="term" value="F:transferase activity"/>
    <property type="evidence" value="ECO:0007669"/>
    <property type="project" value="UniProtKB-KW"/>
</dbReference>
<dbReference type="RefSeq" id="WP_125326579.1">
    <property type="nucleotide sequence ID" value="NZ_CP034328.1"/>
</dbReference>
<dbReference type="SUPFAM" id="SSF55729">
    <property type="entry name" value="Acyl-CoA N-acyltransferases (Nat)"/>
    <property type="match status" value="1"/>
</dbReference>
<sequence>MKVPAGAVPIVYQCPEDVPALAETWAAAQETAEFLGGEYRDYVSPGASPSGVQRRIAVLTKAAKPDLVLPFTRETHLHTFTVGERSLGRLPTMALRLANPWLSESHAPSDIAYLLRHVMQKEHVDLIDLGEIPENSALRGALDALAWPARKLRLGRKDSIRWLIDFPETFDAYLAGLSTSTRQSTRRKMRSLEKDFDLQFETFTLPQDVDRFLAEGEKISRLTYQWNVGQQLNDNAETRARFRDLADQGRLRCYLLSLDGVPRAFLRGTVEGQIYNYETPGFDPAFAKNSVGTVILMRALQDLITNTACRTFDFGTGGDEIGFKSRFGNRRLTCNSYYIVNAIRPRAGLLLAGQNALTGAKNLAAAVIGTGAFRDRIKRRLRKYGD</sequence>
<keyword evidence="3" id="KW-1185">Reference proteome</keyword>
<accession>A0A3S8U9V3</accession>
<dbReference type="AlphaFoldDB" id="A0A3S8U9V3"/>
<keyword evidence="2" id="KW-0808">Transferase</keyword>
<proteinExistence type="predicted"/>
<dbReference type="EMBL" id="CP034328">
    <property type="protein sequence ID" value="AZL60387.1"/>
    <property type="molecule type" value="Genomic_DNA"/>
</dbReference>
<dbReference type="InterPro" id="IPR016181">
    <property type="entry name" value="Acyl_CoA_acyltransferase"/>
</dbReference>
<dbReference type="Pfam" id="PF13480">
    <property type="entry name" value="Acetyltransf_6"/>
    <property type="match status" value="1"/>
</dbReference>
<evidence type="ECO:0000313" key="3">
    <source>
        <dbReference type="Proteomes" id="UP000282002"/>
    </source>
</evidence>
<dbReference type="OrthoDB" id="3773784at2"/>
<evidence type="ECO:0000259" key="1">
    <source>
        <dbReference type="Pfam" id="PF13480"/>
    </source>
</evidence>
<feature type="domain" description="BioF2-like acetyltransferase" evidence="1">
    <location>
        <begin position="180"/>
        <end position="320"/>
    </location>
</feature>
<name>A0A3S8U9V3_9RHOB</name>
<dbReference type="Gene3D" id="3.40.630.30">
    <property type="match status" value="1"/>
</dbReference>
<dbReference type="KEGG" id="taw:EI545_17085"/>
<reference evidence="2 3" key="1">
    <citation type="submission" date="2018-12" db="EMBL/GenBank/DDBJ databases">
        <title>Complete genome sequencing of Tabrizicola sp. K13M18.</title>
        <authorList>
            <person name="Bae J.-W."/>
        </authorList>
    </citation>
    <scope>NUCLEOTIDE SEQUENCE [LARGE SCALE GENOMIC DNA]</scope>
    <source>
        <strain evidence="2 3">K13M18</strain>
    </source>
</reference>
<evidence type="ECO:0000313" key="2">
    <source>
        <dbReference type="EMBL" id="AZL60387.1"/>
    </source>
</evidence>
<dbReference type="Proteomes" id="UP000282002">
    <property type="component" value="Chromosome"/>
</dbReference>
<protein>
    <submittedName>
        <fullName evidence="2">GNAT family N-acetyltransferase</fullName>
    </submittedName>
</protein>
<gene>
    <name evidence="2" type="ORF">EI545_17085</name>
</gene>
<dbReference type="InterPro" id="IPR038740">
    <property type="entry name" value="BioF2-like_GNAT_dom"/>
</dbReference>